<dbReference type="GO" id="GO:0048364">
    <property type="term" value="P:root development"/>
    <property type="evidence" value="ECO:0007669"/>
    <property type="project" value="InterPro"/>
</dbReference>
<dbReference type="PANTHER" id="PTHR33348:SF7">
    <property type="entry name" value="PRECURSOR OF CEP11-RELATED"/>
    <property type="match status" value="1"/>
</dbReference>
<evidence type="ECO:0000256" key="5">
    <source>
        <dbReference type="ARBA" id="ARBA00022702"/>
    </source>
</evidence>
<evidence type="ECO:0000256" key="8">
    <source>
        <dbReference type="SAM" id="MobiDB-lite"/>
    </source>
</evidence>
<evidence type="ECO:0000256" key="9">
    <source>
        <dbReference type="SAM" id="SignalP"/>
    </source>
</evidence>
<reference evidence="10 11" key="1">
    <citation type="submission" date="2024-01" db="EMBL/GenBank/DDBJ databases">
        <title>The genomes of 5 underutilized Papilionoideae crops provide insights into root nodulation and disease resistanc.</title>
        <authorList>
            <person name="Yuan L."/>
        </authorList>
    </citation>
    <scope>NUCLEOTIDE SEQUENCE [LARGE SCALE GENOMIC DNA]</scope>
    <source>
        <strain evidence="10">ZHUSHIDOU_FW_LH</strain>
        <tissue evidence="10">Leaf</tissue>
    </source>
</reference>
<organism evidence="10 11">
    <name type="scientific">Crotalaria pallida</name>
    <name type="common">Smooth rattlebox</name>
    <name type="synonym">Crotalaria striata</name>
    <dbReference type="NCBI Taxonomy" id="3830"/>
    <lineage>
        <taxon>Eukaryota</taxon>
        <taxon>Viridiplantae</taxon>
        <taxon>Streptophyta</taxon>
        <taxon>Embryophyta</taxon>
        <taxon>Tracheophyta</taxon>
        <taxon>Spermatophyta</taxon>
        <taxon>Magnoliopsida</taxon>
        <taxon>eudicotyledons</taxon>
        <taxon>Gunneridae</taxon>
        <taxon>Pentapetalae</taxon>
        <taxon>rosids</taxon>
        <taxon>fabids</taxon>
        <taxon>Fabales</taxon>
        <taxon>Fabaceae</taxon>
        <taxon>Papilionoideae</taxon>
        <taxon>50 kb inversion clade</taxon>
        <taxon>genistoids sensu lato</taxon>
        <taxon>core genistoids</taxon>
        <taxon>Crotalarieae</taxon>
        <taxon>Crotalaria</taxon>
    </lineage>
</organism>
<keyword evidence="7" id="KW-0379">Hydroxylation</keyword>
<keyword evidence="6 9" id="KW-0732">Signal</keyword>
<evidence type="ECO:0000256" key="2">
    <source>
        <dbReference type="ARBA" id="ARBA00008963"/>
    </source>
</evidence>
<evidence type="ECO:0000313" key="11">
    <source>
        <dbReference type="Proteomes" id="UP001372338"/>
    </source>
</evidence>
<evidence type="ECO:0000256" key="6">
    <source>
        <dbReference type="ARBA" id="ARBA00022729"/>
    </source>
</evidence>
<protein>
    <submittedName>
        <fullName evidence="10">Uncharacterized protein</fullName>
    </submittedName>
</protein>
<dbReference type="GO" id="GO:1901371">
    <property type="term" value="P:regulation of leaf morphogenesis"/>
    <property type="evidence" value="ECO:0007669"/>
    <property type="project" value="TreeGrafter"/>
</dbReference>
<dbReference type="AlphaFoldDB" id="A0AAN9EBZ3"/>
<name>A0AAN9EBZ3_CROPI</name>
<dbReference type="GO" id="GO:1902025">
    <property type="term" value="P:nitrate import"/>
    <property type="evidence" value="ECO:0007669"/>
    <property type="project" value="TreeGrafter"/>
</dbReference>
<gene>
    <name evidence="10" type="ORF">RIF29_37072</name>
</gene>
<evidence type="ECO:0000313" key="10">
    <source>
        <dbReference type="EMBL" id="KAK7252840.1"/>
    </source>
</evidence>
<comment type="similarity">
    <text evidence="2">Belongs to the C-terminally encoded plant signaling peptide (CEP) family.</text>
</comment>
<dbReference type="Proteomes" id="UP001372338">
    <property type="component" value="Unassembled WGS sequence"/>
</dbReference>
<dbReference type="GO" id="GO:2000280">
    <property type="term" value="P:regulation of root development"/>
    <property type="evidence" value="ECO:0007669"/>
    <property type="project" value="TreeGrafter"/>
</dbReference>
<keyword evidence="4" id="KW-0964">Secreted</keyword>
<dbReference type="GO" id="GO:0005179">
    <property type="term" value="F:hormone activity"/>
    <property type="evidence" value="ECO:0007669"/>
    <property type="project" value="UniProtKB-KW"/>
</dbReference>
<evidence type="ECO:0000256" key="4">
    <source>
        <dbReference type="ARBA" id="ARBA00022525"/>
    </source>
</evidence>
<dbReference type="GO" id="GO:0006995">
    <property type="term" value="P:cellular response to nitrogen starvation"/>
    <property type="evidence" value="ECO:0007669"/>
    <property type="project" value="UniProtKB-ARBA"/>
</dbReference>
<keyword evidence="5" id="KW-0372">Hormone</keyword>
<proteinExistence type="inferred from homology"/>
<comment type="subcellular location">
    <subcellularLocation>
        <location evidence="1">Secreted</location>
        <location evidence="1">Extracellular space</location>
        <location evidence="1">Apoplast</location>
    </subcellularLocation>
</comment>
<keyword evidence="11" id="KW-1185">Reference proteome</keyword>
<dbReference type="PANTHER" id="PTHR33348">
    <property type="entry name" value="PRECURSOR OF CEP5"/>
    <property type="match status" value="1"/>
</dbReference>
<dbReference type="EMBL" id="JAYWIO010000007">
    <property type="protein sequence ID" value="KAK7252840.1"/>
    <property type="molecule type" value="Genomic_DNA"/>
</dbReference>
<accession>A0AAN9EBZ3</accession>
<keyword evidence="3" id="KW-0052">Apoplast</keyword>
<evidence type="ECO:0000256" key="3">
    <source>
        <dbReference type="ARBA" id="ARBA00022523"/>
    </source>
</evidence>
<evidence type="ECO:0000256" key="1">
    <source>
        <dbReference type="ARBA" id="ARBA00004271"/>
    </source>
</evidence>
<feature type="compositionally biased region" description="Basic and acidic residues" evidence="8">
    <location>
        <begin position="59"/>
        <end position="87"/>
    </location>
</feature>
<dbReference type="GO" id="GO:0048046">
    <property type="term" value="C:apoplast"/>
    <property type="evidence" value="ECO:0007669"/>
    <property type="project" value="UniProtKB-SubCell"/>
</dbReference>
<comment type="caution">
    <text evidence="10">The sequence shown here is derived from an EMBL/GenBank/DDBJ whole genome shotgun (WGS) entry which is preliminary data.</text>
</comment>
<feature type="chain" id="PRO_5043004484" evidence="9">
    <location>
        <begin position="29"/>
        <end position="103"/>
    </location>
</feature>
<evidence type="ECO:0000256" key="7">
    <source>
        <dbReference type="ARBA" id="ARBA00023278"/>
    </source>
</evidence>
<dbReference type="InterPro" id="IPR033250">
    <property type="entry name" value="CEP"/>
</dbReference>
<sequence>MANTTNLKFACVLILFLILHQQDLYVQGRHLRLRLSRKWSKTRENVKKNVATHHGYGGGDHKSNAIRDRSMHQESKRREEYEVDDFRPTAPGHSPGVGHSINN</sequence>
<feature type="signal peptide" evidence="9">
    <location>
        <begin position="1"/>
        <end position="28"/>
    </location>
</feature>
<feature type="region of interest" description="Disordered" evidence="8">
    <location>
        <begin position="44"/>
        <end position="103"/>
    </location>
</feature>